<gene>
    <name evidence="1" type="primary">ORF86907</name>
</gene>
<reference evidence="1" key="1">
    <citation type="submission" date="2014-12" db="EMBL/GenBank/DDBJ databases">
        <title>Insight into the proteome of Arion vulgaris.</title>
        <authorList>
            <person name="Aradska J."/>
            <person name="Bulat T."/>
            <person name="Smidak R."/>
            <person name="Sarate P."/>
            <person name="Gangsoo J."/>
            <person name="Sialana F."/>
            <person name="Bilban M."/>
            <person name="Lubec G."/>
        </authorList>
    </citation>
    <scope>NUCLEOTIDE SEQUENCE</scope>
    <source>
        <tissue evidence="1">Skin</tissue>
    </source>
</reference>
<sequence length="92" mass="10722">MTTKCIPDERIPKQLVFGELDRGRQSVGGQEKRVKDTLKVSLKCFNIDSTCWESLAQDHQMWHRKNTRGACIVENHHALMHKRAARKNRTHN</sequence>
<evidence type="ECO:0000313" key="1">
    <source>
        <dbReference type="EMBL" id="CEK73467.1"/>
    </source>
</evidence>
<feature type="non-terminal residue" evidence="1">
    <location>
        <position position="92"/>
    </location>
</feature>
<organism evidence="1">
    <name type="scientific">Arion vulgaris</name>
    <dbReference type="NCBI Taxonomy" id="1028688"/>
    <lineage>
        <taxon>Eukaryota</taxon>
        <taxon>Metazoa</taxon>
        <taxon>Spiralia</taxon>
        <taxon>Lophotrochozoa</taxon>
        <taxon>Mollusca</taxon>
        <taxon>Gastropoda</taxon>
        <taxon>Heterobranchia</taxon>
        <taxon>Euthyneura</taxon>
        <taxon>Panpulmonata</taxon>
        <taxon>Eupulmonata</taxon>
        <taxon>Stylommatophora</taxon>
        <taxon>Helicina</taxon>
        <taxon>Arionoidea</taxon>
        <taxon>Arionidae</taxon>
        <taxon>Arion</taxon>
    </lineage>
</organism>
<dbReference type="EMBL" id="HACG01026602">
    <property type="protein sequence ID" value="CEK73467.1"/>
    <property type="molecule type" value="Transcribed_RNA"/>
</dbReference>
<proteinExistence type="predicted"/>
<name>A0A0B6ZYS3_9EUPU</name>
<accession>A0A0B6ZYS3</accession>
<protein>
    <submittedName>
        <fullName evidence="1">Uncharacterized protein</fullName>
    </submittedName>
</protein>
<dbReference type="AlphaFoldDB" id="A0A0B6ZYS3"/>